<feature type="transmembrane region" description="Helical" evidence="1">
    <location>
        <begin position="278"/>
        <end position="300"/>
    </location>
</feature>
<feature type="transmembrane region" description="Helical" evidence="1">
    <location>
        <begin position="101"/>
        <end position="119"/>
    </location>
</feature>
<evidence type="ECO:0000313" key="2">
    <source>
        <dbReference type="EMBL" id="ETO04727.1"/>
    </source>
</evidence>
<evidence type="ECO:0008006" key="4">
    <source>
        <dbReference type="Google" id="ProtNLM"/>
    </source>
</evidence>
<dbReference type="InterPro" id="IPR031127">
    <property type="entry name" value="E3_UB_ligase_RBR"/>
</dbReference>
<reference evidence="2 3" key="1">
    <citation type="journal article" date="2013" name="Curr. Biol.">
        <title>The Genome of the Foraminiferan Reticulomyxa filosa.</title>
        <authorList>
            <person name="Glockner G."/>
            <person name="Hulsmann N."/>
            <person name="Schleicher M."/>
            <person name="Noegel A.A."/>
            <person name="Eichinger L."/>
            <person name="Gallinger C."/>
            <person name="Pawlowski J."/>
            <person name="Sierra R."/>
            <person name="Euteneuer U."/>
            <person name="Pillet L."/>
            <person name="Moustafa A."/>
            <person name="Platzer M."/>
            <person name="Groth M."/>
            <person name="Szafranski K."/>
            <person name="Schliwa M."/>
        </authorList>
    </citation>
    <scope>NUCLEOTIDE SEQUENCE [LARGE SCALE GENOMIC DNA]</scope>
</reference>
<proteinExistence type="predicted"/>
<sequence length="329" mass="39166">YQRFKENLENPNARQCPSCQHTQIGDPHYPSMVCSQCAALYCFYHSTAHGNEETCEAYESRMVKEDKLSQKITKNAKNCPQCRYFIEKIGGCNHMKVSCSLVFLFVLFWFFYLSFNFLIRTQHNTHKKKKKCAKCNCSFCWLCMEEIEDIPIPSHFRNGMCAGKQFETHEQISMWVLVPLGFLGIIFSIPCLILAIPFAYKIFAFIHAYMYIFLKKKRGREKKRVSIFWLLEWLAYAFYGYRTDRTCCNRFACEVYLDVLLAGMDRLIKFNLKYVHDLYFNFLFIFYMPYQQFFSINFLIKNLQKPAFWSNKTTNECYSSKQRPFCCIH</sequence>
<feature type="non-terminal residue" evidence="2">
    <location>
        <position position="1"/>
    </location>
</feature>
<comment type="caution">
    <text evidence="2">The sequence shown here is derived from an EMBL/GenBank/DDBJ whole genome shotgun (WGS) entry which is preliminary data.</text>
</comment>
<gene>
    <name evidence="2" type="ORF">RFI_32671</name>
</gene>
<dbReference type="SUPFAM" id="SSF57850">
    <property type="entry name" value="RING/U-box"/>
    <property type="match status" value="2"/>
</dbReference>
<keyword evidence="1" id="KW-0812">Transmembrane</keyword>
<evidence type="ECO:0000313" key="3">
    <source>
        <dbReference type="Proteomes" id="UP000023152"/>
    </source>
</evidence>
<name>X6LUA8_RETFI</name>
<keyword evidence="3" id="KW-1185">Reference proteome</keyword>
<keyword evidence="1" id="KW-0472">Membrane</keyword>
<dbReference type="PANTHER" id="PTHR11685">
    <property type="entry name" value="RBR FAMILY RING FINGER AND IBR DOMAIN-CONTAINING"/>
    <property type="match status" value="1"/>
</dbReference>
<dbReference type="EMBL" id="ASPP01028997">
    <property type="protein sequence ID" value="ETO04727.1"/>
    <property type="molecule type" value="Genomic_DNA"/>
</dbReference>
<feature type="transmembrane region" description="Helical" evidence="1">
    <location>
        <begin position="225"/>
        <end position="241"/>
    </location>
</feature>
<dbReference type="OrthoDB" id="10009520at2759"/>
<dbReference type="AlphaFoldDB" id="X6LUA8"/>
<dbReference type="GO" id="GO:0004842">
    <property type="term" value="F:ubiquitin-protein transferase activity"/>
    <property type="evidence" value="ECO:0007669"/>
    <property type="project" value="InterPro"/>
</dbReference>
<dbReference type="Proteomes" id="UP000023152">
    <property type="component" value="Unassembled WGS sequence"/>
</dbReference>
<evidence type="ECO:0000256" key="1">
    <source>
        <dbReference type="SAM" id="Phobius"/>
    </source>
</evidence>
<keyword evidence="1" id="KW-1133">Transmembrane helix</keyword>
<dbReference type="GO" id="GO:0016567">
    <property type="term" value="P:protein ubiquitination"/>
    <property type="evidence" value="ECO:0007669"/>
    <property type="project" value="InterPro"/>
</dbReference>
<dbReference type="Gene3D" id="1.20.120.1750">
    <property type="match status" value="1"/>
</dbReference>
<organism evidence="2 3">
    <name type="scientific">Reticulomyxa filosa</name>
    <dbReference type="NCBI Taxonomy" id="46433"/>
    <lineage>
        <taxon>Eukaryota</taxon>
        <taxon>Sar</taxon>
        <taxon>Rhizaria</taxon>
        <taxon>Retaria</taxon>
        <taxon>Foraminifera</taxon>
        <taxon>Monothalamids</taxon>
        <taxon>Reticulomyxidae</taxon>
        <taxon>Reticulomyxa</taxon>
    </lineage>
</organism>
<accession>X6LUA8</accession>
<protein>
    <recommendedName>
        <fullName evidence="4">RING-type domain-containing protein</fullName>
    </recommendedName>
</protein>